<evidence type="ECO:0000256" key="1">
    <source>
        <dbReference type="SAM" id="MobiDB-lite"/>
    </source>
</evidence>
<gene>
    <name evidence="3" type="ORF">CDO52_21065</name>
</gene>
<dbReference type="Proteomes" id="UP000215005">
    <property type="component" value="Chromosome"/>
</dbReference>
<dbReference type="KEGG" id="ngv:CDO52_21065"/>
<evidence type="ECO:0000256" key="2">
    <source>
        <dbReference type="SAM" id="SignalP"/>
    </source>
</evidence>
<accession>A0A223SA34</accession>
<proteinExistence type="predicted"/>
<feature type="signal peptide" evidence="2">
    <location>
        <begin position="1"/>
        <end position="22"/>
    </location>
</feature>
<feature type="compositionally biased region" description="Basic and acidic residues" evidence="1">
    <location>
        <begin position="37"/>
        <end position="46"/>
    </location>
</feature>
<sequence length="218" mass="23369">MIGTSAVIALGGTSLLASPAAAADSEYDKHKKAIDEAQKKQREIRTGRPSANGWEMENATDKGGSVWTRPVPATEFDIATRIGEVEAVLVHVVQRFHYEIDTLRAGDVIGWQDPNQVNTKLPESNQASGTAVAIRPGSYPPGVRGGFFPHEKIVVRDILAELGGVVRWGGDDTKPYEALFYIDVPPDDHRLANIAADVQSSRKEPGSGAGTPGRVTSD</sequence>
<name>A0A223SA34_9ACTN</name>
<feature type="region of interest" description="Disordered" evidence="1">
    <location>
        <begin position="37"/>
        <end position="66"/>
    </location>
</feature>
<reference evidence="3 4" key="1">
    <citation type="submission" date="2017-08" db="EMBL/GenBank/DDBJ databases">
        <title>The complete genome sequence of Nocardiopsis gilva YIM 90087.</title>
        <authorList>
            <person name="Yin M."/>
            <person name="Tang S."/>
        </authorList>
    </citation>
    <scope>NUCLEOTIDE SEQUENCE [LARGE SCALE GENOMIC DNA]</scope>
    <source>
        <strain evidence="3 4">YIM 90087</strain>
    </source>
</reference>
<organism evidence="3 4">
    <name type="scientific">Nocardiopsis gilva YIM 90087</name>
    <dbReference type="NCBI Taxonomy" id="1235441"/>
    <lineage>
        <taxon>Bacteria</taxon>
        <taxon>Bacillati</taxon>
        <taxon>Actinomycetota</taxon>
        <taxon>Actinomycetes</taxon>
        <taxon>Streptosporangiales</taxon>
        <taxon>Nocardiopsidaceae</taxon>
        <taxon>Nocardiopsis</taxon>
    </lineage>
</organism>
<keyword evidence="2" id="KW-0732">Signal</keyword>
<protein>
    <submittedName>
        <fullName evidence="3">Uncharacterized protein</fullName>
    </submittedName>
</protein>
<evidence type="ECO:0000313" key="4">
    <source>
        <dbReference type="Proteomes" id="UP000215005"/>
    </source>
</evidence>
<dbReference type="EMBL" id="CP022753">
    <property type="protein sequence ID" value="ASU84949.1"/>
    <property type="molecule type" value="Genomic_DNA"/>
</dbReference>
<evidence type="ECO:0000313" key="3">
    <source>
        <dbReference type="EMBL" id="ASU84949.1"/>
    </source>
</evidence>
<keyword evidence="4" id="KW-1185">Reference proteome</keyword>
<feature type="region of interest" description="Disordered" evidence="1">
    <location>
        <begin position="196"/>
        <end position="218"/>
    </location>
</feature>
<feature type="chain" id="PRO_5011257636" evidence="2">
    <location>
        <begin position="23"/>
        <end position="218"/>
    </location>
</feature>
<dbReference type="AlphaFoldDB" id="A0A223SA34"/>